<evidence type="ECO:0000313" key="3">
    <source>
        <dbReference type="Proteomes" id="UP000190814"/>
    </source>
</evidence>
<dbReference type="SUPFAM" id="SSF55729">
    <property type="entry name" value="Acyl-CoA N-acyltransferases (Nat)"/>
    <property type="match status" value="1"/>
</dbReference>
<dbReference type="OrthoDB" id="62792at2"/>
<dbReference type="STRING" id="39495.SAMN02745111_00334"/>
<dbReference type="AlphaFoldDB" id="A0A1T4V8Y7"/>
<dbReference type="InterPro" id="IPR016181">
    <property type="entry name" value="Acyl_CoA_acyltransferase"/>
</dbReference>
<dbReference type="InterPro" id="IPR000182">
    <property type="entry name" value="GNAT_dom"/>
</dbReference>
<reference evidence="2 3" key="1">
    <citation type="submission" date="2017-02" db="EMBL/GenBank/DDBJ databases">
        <authorList>
            <person name="Peterson S.W."/>
        </authorList>
    </citation>
    <scope>NUCLEOTIDE SEQUENCE [LARGE SCALE GENOMIC DNA]</scope>
    <source>
        <strain evidence="2 3">ATCC 35992</strain>
    </source>
</reference>
<dbReference type="GO" id="GO:0016747">
    <property type="term" value="F:acyltransferase activity, transferring groups other than amino-acyl groups"/>
    <property type="evidence" value="ECO:0007669"/>
    <property type="project" value="InterPro"/>
</dbReference>
<evidence type="ECO:0000313" key="2">
    <source>
        <dbReference type="EMBL" id="SKA61001.1"/>
    </source>
</evidence>
<sequence length="304" mass="35297">MNIRTKQFQLLTDIDLVWKLMTDVYNHEETNGPAAPFFEYAVISSWIDRDYFRLNRFWLDGDLPVAFVFYENPVTAMYFVLRPGYEFLAGEMIEYAENAYPKFEEPIELNFVSGQTALIEEAKNRGYKVEYEEPDRYFDFRKGKLDYPLPEGYHFVDSKDSDPLKCAKCLWDGFNSYDFGEFKDWDIPTKNGGISAHELYQNVLGATLSPSPHATYDYTVIIADENEEYACFSGMWWVPENKLAYMEPLCTAPAHQHKGLAAAALSRHDKVMRELGAEVMTGGGNEFYEKIRYQGVHTWLHMKK</sequence>
<name>A0A1T4V8Y7_9FIRM</name>
<dbReference type="RefSeq" id="WP_078765228.1">
    <property type="nucleotide sequence ID" value="NZ_FUXZ01000003.1"/>
</dbReference>
<dbReference type="Proteomes" id="UP000190814">
    <property type="component" value="Unassembled WGS sequence"/>
</dbReference>
<keyword evidence="3" id="KW-1185">Reference proteome</keyword>
<organism evidence="2 3">
    <name type="scientific">Eubacterium uniforme</name>
    <dbReference type="NCBI Taxonomy" id="39495"/>
    <lineage>
        <taxon>Bacteria</taxon>
        <taxon>Bacillati</taxon>
        <taxon>Bacillota</taxon>
        <taxon>Clostridia</taxon>
        <taxon>Eubacteriales</taxon>
        <taxon>Eubacteriaceae</taxon>
        <taxon>Eubacterium</taxon>
    </lineage>
</organism>
<gene>
    <name evidence="2" type="ORF">SAMN02745111_00334</name>
</gene>
<feature type="domain" description="N-acetyltransferase" evidence="1">
    <location>
        <begin position="162"/>
        <end position="304"/>
    </location>
</feature>
<protein>
    <recommendedName>
        <fullName evidence="1">N-acetyltransferase domain-containing protein</fullName>
    </recommendedName>
</protein>
<accession>A0A1T4V8Y7</accession>
<dbReference type="Pfam" id="PF00583">
    <property type="entry name" value="Acetyltransf_1"/>
    <property type="match status" value="1"/>
</dbReference>
<evidence type="ECO:0000259" key="1">
    <source>
        <dbReference type="PROSITE" id="PS51186"/>
    </source>
</evidence>
<dbReference type="Gene3D" id="3.40.630.30">
    <property type="match status" value="1"/>
</dbReference>
<dbReference type="CDD" id="cd04301">
    <property type="entry name" value="NAT_SF"/>
    <property type="match status" value="1"/>
</dbReference>
<dbReference type="EMBL" id="FUXZ01000003">
    <property type="protein sequence ID" value="SKA61001.1"/>
    <property type="molecule type" value="Genomic_DNA"/>
</dbReference>
<dbReference type="PROSITE" id="PS51186">
    <property type="entry name" value="GNAT"/>
    <property type="match status" value="1"/>
</dbReference>
<proteinExistence type="predicted"/>